<feature type="binding site" evidence="12">
    <location>
        <position position="347"/>
    </location>
    <ligand>
        <name>[4Fe-4S] cluster</name>
        <dbReference type="ChEBI" id="CHEBI:49883"/>
    </ligand>
</feature>
<dbReference type="SUPFAM" id="SSF53732">
    <property type="entry name" value="Aconitase iron-sulfur domain"/>
    <property type="match status" value="1"/>
</dbReference>
<dbReference type="Gene3D" id="3.30.499.10">
    <property type="entry name" value="Aconitase, domain 3"/>
    <property type="match status" value="2"/>
</dbReference>
<dbReference type="PANTHER" id="PTHR43822:SF9">
    <property type="entry name" value="3-ISOPROPYLMALATE DEHYDRATASE"/>
    <property type="match status" value="1"/>
</dbReference>
<evidence type="ECO:0000256" key="7">
    <source>
        <dbReference type="ARBA" id="ARBA00022723"/>
    </source>
</evidence>
<dbReference type="InterPro" id="IPR018136">
    <property type="entry name" value="Aconitase_4Fe-4S_BS"/>
</dbReference>
<evidence type="ECO:0000256" key="12">
    <source>
        <dbReference type="HAMAP-Rule" id="MF_01026"/>
    </source>
</evidence>
<reference evidence="14 15" key="1">
    <citation type="submission" date="2019-06" db="EMBL/GenBank/DDBJ databases">
        <title>Sequencing the genomes of 1000 actinobacteria strains.</title>
        <authorList>
            <person name="Klenk H.-P."/>
        </authorList>
    </citation>
    <scope>NUCLEOTIDE SEQUENCE [LARGE SCALE GENOMIC DNA]</scope>
    <source>
        <strain evidence="14 15">DSM 44826</strain>
    </source>
</reference>
<keyword evidence="9 12" id="KW-0411">Iron-sulfur</keyword>
<comment type="function">
    <text evidence="2 12">Catalyzes the isomerization between 2-isopropylmalate and 3-isopropylmalate, via the formation of 2-isopropylmaleate.</text>
</comment>
<dbReference type="FunFam" id="3.30.499.10:FF:000007">
    <property type="entry name" value="3-isopropylmalate dehydratase large subunit"/>
    <property type="match status" value="1"/>
</dbReference>
<keyword evidence="6 12" id="KW-0028">Amino-acid biosynthesis</keyword>
<dbReference type="AlphaFoldDB" id="A0A561UEL1"/>
<dbReference type="NCBIfam" id="NF009116">
    <property type="entry name" value="PRK12466.1"/>
    <property type="match status" value="1"/>
</dbReference>
<dbReference type="PANTHER" id="PTHR43822">
    <property type="entry name" value="HOMOACONITASE, MITOCHONDRIAL-RELATED"/>
    <property type="match status" value="1"/>
</dbReference>
<comment type="caution">
    <text evidence="14">The sequence shown here is derived from an EMBL/GenBank/DDBJ whole genome shotgun (WGS) entry which is preliminary data.</text>
</comment>
<feature type="binding site" evidence="12">
    <location>
        <position position="407"/>
    </location>
    <ligand>
        <name>[4Fe-4S] cluster</name>
        <dbReference type="ChEBI" id="CHEBI:49883"/>
    </ligand>
</feature>
<evidence type="ECO:0000256" key="9">
    <source>
        <dbReference type="ARBA" id="ARBA00023014"/>
    </source>
</evidence>
<evidence type="ECO:0000256" key="1">
    <source>
        <dbReference type="ARBA" id="ARBA00000491"/>
    </source>
</evidence>
<dbReference type="InterPro" id="IPR033941">
    <property type="entry name" value="IPMI_cat"/>
</dbReference>
<dbReference type="GO" id="GO:0046872">
    <property type="term" value="F:metal ion binding"/>
    <property type="evidence" value="ECO:0007669"/>
    <property type="project" value="UniProtKB-KW"/>
</dbReference>
<dbReference type="GO" id="GO:0051539">
    <property type="term" value="F:4 iron, 4 sulfur cluster binding"/>
    <property type="evidence" value="ECO:0007669"/>
    <property type="project" value="UniProtKB-KW"/>
</dbReference>
<dbReference type="NCBIfam" id="TIGR00170">
    <property type="entry name" value="leuC"/>
    <property type="match status" value="1"/>
</dbReference>
<dbReference type="GO" id="GO:0009098">
    <property type="term" value="P:L-leucine biosynthetic process"/>
    <property type="evidence" value="ECO:0007669"/>
    <property type="project" value="UniProtKB-UniRule"/>
</dbReference>
<dbReference type="PROSITE" id="PS01244">
    <property type="entry name" value="ACONITASE_2"/>
    <property type="match status" value="1"/>
</dbReference>
<dbReference type="InterPro" id="IPR004430">
    <property type="entry name" value="3-IsopropMal_deHydase_lsu"/>
</dbReference>
<gene>
    <name evidence="12" type="primary">leuC</name>
    <name evidence="14" type="ORF">FHX73_111571</name>
</gene>
<evidence type="ECO:0000256" key="11">
    <source>
        <dbReference type="ARBA" id="ARBA00023304"/>
    </source>
</evidence>
<dbReference type="CDD" id="cd01583">
    <property type="entry name" value="IPMI"/>
    <property type="match status" value="1"/>
</dbReference>
<dbReference type="GO" id="GO:0003861">
    <property type="term" value="F:3-isopropylmalate dehydratase activity"/>
    <property type="evidence" value="ECO:0007669"/>
    <property type="project" value="UniProtKB-UniRule"/>
</dbReference>
<dbReference type="InterPro" id="IPR036008">
    <property type="entry name" value="Aconitase_4Fe-4S_dom"/>
</dbReference>
<evidence type="ECO:0000256" key="5">
    <source>
        <dbReference type="ARBA" id="ARBA00022485"/>
    </source>
</evidence>
<accession>A0A561UEL1</accession>
<keyword evidence="11 12" id="KW-0100">Branched-chain amino acid biosynthesis</keyword>
<comment type="pathway">
    <text evidence="3 12">Amino-acid biosynthesis; L-leucine biosynthesis; L-leucine from 3-methyl-2-oxobutanoate: step 2/4.</text>
</comment>
<evidence type="ECO:0000256" key="6">
    <source>
        <dbReference type="ARBA" id="ARBA00022605"/>
    </source>
</evidence>
<keyword evidence="10 12" id="KW-0456">Lyase</keyword>
<evidence type="ECO:0000259" key="13">
    <source>
        <dbReference type="Pfam" id="PF00330"/>
    </source>
</evidence>
<dbReference type="PROSITE" id="PS00450">
    <property type="entry name" value="ACONITASE_1"/>
    <property type="match status" value="1"/>
</dbReference>
<dbReference type="EC" id="4.2.1.33" evidence="12"/>
<evidence type="ECO:0000256" key="4">
    <source>
        <dbReference type="ARBA" id="ARBA00022430"/>
    </source>
</evidence>
<evidence type="ECO:0000256" key="2">
    <source>
        <dbReference type="ARBA" id="ARBA00002695"/>
    </source>
</evidence>
<feature type="domain" description="Aconitase/3-isopropylmalate dehydratase large subunit alpha/beta/alpha" evidence="13">
    <location>
        <begin position="7"/>
        <end position="457"/>
    </location>
</feature>
<dbReference type="PRINTS" id="PR00415">
    <property type="entry name" value="ACONITASE"/>
</dbReference>
<dbReference type="Pfam" id="PF00330">
    <property type="entry name" value="Aconitase"/>
    <property type="match status" value="1"/>
</dbReference>
<dbReference type="RefSeq" id="WP_145904294.1">
    <property type="nucleotide sequence ID" value="NZ_BAAAMZ010000019.1"/>
</dbReference>
<proteinExistence type="inferred from homology"/>
<evidence type="ECO:0000313" key="14">
    <source>
        <dbReference type="EMBL" id="TWF97776.1"/>
    </source>
</evidence>
<comment type="subunit">
    <text evidence="12">Heterodimer of LeuC and LeuD.</text>
</comment>
<dbReference type="NCBIfam" id="NF004016">
    <property type="entry name" value="PRK05478.1"/>
    <property type="match status" value="1"/>
</dbReference>
<protein>
    <recommendedName>
        <fullName evidence="12">3-isopropylmalate dehydratase large subunit</fullName>
        <ecNumber evidence="12">4.2.1.33</ecNumber>
    </recommendedName>
    <alternativeName>
        <fullName evidence="12">Alpha-IPM isomerase</fullName>
        <shortName evidence="12">IPMI</shortName>
    </alternativeName>
    <alternativeName>
        <fullName evidence="12">Isopropylmalate isomerase</fullName>
    </alternativeName>
</protein>
<organism evidence="14 15">
    <name type="scientific">Kitasatospora viridis</name>
    <dbReference type="NCBI Taxonomy" id="281105"/>
    <lineage>
        <taxon>Bacteria</taxon>
        <taxon>Bacillati</taxon>
        <taxon>Actinomycetota</taxon>
        <taxon>Actinomycetes</taxon>
        <taxon>Kitasatosporales</taxon>
        <taxon>Streptomycetaceae</taxon>
        <taxon>Kitasatospora</taxon>
    </lineage>
</organism>
<evidence type="ECO:0000256" key="8">
    <source>
        <dbReference type="ARBA" id="ARBA00023004"/>
    </source>
</evidence>
<feature type="binding site" evidence="12">
    <location>
        <position position="410"/>
    </location>
    <ligand>
        <name>[4Fe-4S] cluster</name>
        <dbReference type="ChEBI" id="CHEBI:49883"/>
    </ligand>
</feature>
<dbReference type="HAMAP" id="MF_01026">
    <property type="entry name" value="LeuC_type1"/>
    <property type="match status" value="1"/>
</dbReference>
<dbReference type="InterPro" id="IPR001030">
    <property type="entry name" value="Acoase/IPM_deHydtase_lsu_aba"/>
</dbReference>
<dbReference type="OrthoDB" id="9802769at2"/>
<dbReference type="Proteomes" id="UP000317940">
    <property type="component" value="Unassembled WGS sequence"/>
</dbReference>
<dbReference type="UniPathway" id="UPA00946"/>
<keyword evidence="15" id="KW-1185">Reference proteome</keyword>
<dbReference type="EMBL" id="VIWT01000001">
    <property type="protein sequence ID" value="TWF97776.1"/>
    <property type="molecule type" value="Genomic_DNA"/>
</dbReference>
<dbReference type="UniPathway" id="UPA00048">
    <property type="reaction ID" value="UER00071"/>
</dbReference>
<keyword evidence="4 12" id="KW-0432">Leucine biosynthesis</keyword>
<evidence type="ECO:0000256" key="3">
    <source>
        <dbReference type="ARBA" id="ARBA00004729"/>
    </source>
</evidence>
<comment type="similarity">
    <text evidence="12">Belongs to the aconitase/IPM isomerase family. LeuC type 1 subfamily.</text>
</comment>
<evidence type="ECO:0000256" key="10">
    <source>
        <dbReference type="ARBA" id="ARBA00023239"/>
    </source>
</evidence>
<dbReference type="InterPro" id="IPR015931">
    <property type="entry name" value="Acnase/IPM_dHydase_lsu_aba_1/3"/>
</dbReference>
<keyword evidence="8 12" id="KW-0408">Iron</keyword>
<keyword evidence="7 12" id="KW-0479">Metal-binding</keyword>
<dbReference type="InterPro" id="IPR050067">
    <property type="entry name" value="IPM_dehydratase_rel_enz"/>
</dbReference>
<keyword evidence="5 12" id="KW-0004">4Fe-4S</keyword>
<comment type="cofactor">
    <cofactor evidence="12">
        <name>[4Fe-4S] cluster</name>
        <dbReference type="ChEBI" id="CHEBI:49883"/>
    </cofactor>
    <text evidence="12">Binds 1 [4Fe-4S] cluster per subunit.</text>
</comment>
<sequence length="473" mass="50015">MGRTLAEKVWDDHVVRRAEGEPDLLYIDLHLLHEVTSPQAFDGLRLAGRKVRRTDLTIATEDHNTPTLDIDKPIADPVSKVQLETLRRNAAEFGVRIHSLGDVEQGVVHVVGPQLGLTQPGTTVVCGDSHTSTHGAFGALAFGIGTSQVEHVLATQTLPLAPFKTMAITVEGELPEGVTAKDLILAIIARIGTGGGQGYVLEYRGSAIRNLSMEARMTICNMSIEAGARAGMIAPDQTTFDYLEGRPHAPQGADWDAAVEYWSTLATDEDAVFDAEVFIDATELTPFVTWGTNPGQGAPLGASVPDPADYADPQERTAAENALAYMGLTPGTPLREVAVDAVFVGSCTNGRIEDLRAAAAILEGRQVAEGVRMLVVPGSVRVALQAVEEGLDKVFTAAGAEWRHAGCSMCLGMNPDQLAPGERCASTSNRNFEGRQGKGGRTHLVSPQVAAATAVLGHLAAPADLSNNVPAEV</sequence>
<comment type="catalytic activity">
    <reaction evidence="1 12">
        <text>(2R,3S)-3-isopropylmalate = (2S)-2-isopropylmalate</text>
        <dbReference type="Rhea" id="RHEA:32287"/>
        <dbReference type="ChEBI" id="CHEBI:1178"/>
        <dbReference type="ChEBI" id="CHEBI:35121"/>
        <dbReference type="EC" id="4.2.1.33"/>
    </reaction>
</comment>
<evidence type="ECO:0000313" key="15">
    <source>
        <dbReference type="Proteomes" id="UP000317940"/>
    </source>
</evidence>
<name>A0A561UEL1_9ACTN</name>